<dbReference type="Gene3D" id="1.10.1660.10">
    <property type="match status" value="1"/>
</dbReference>
<evidence type="ECO:0000256" key="2">
    <source>
        <dbReference type="ARBA" id="ARBA00017250"/>
    </source>
</evidence>
<evidence type="ECO:0000313" key="10">
    <source>
        <dbReference type="Proteomes" id="UP000838160"/>
    </source>
</evidence>
<feature type="domain" description="HTH merR-type" evidence="8">
    <location>
        <begin position="1"/>
        <end position="69"/>
    </location>
</feature>
<evidence type="ECO:0000256" key="5">
    <source>
        <dbReference type="ARBA" id="ARBA00023159"/>
    </source>
</evidence>
<organism evidence="9 10">
    <name type="scientific">Vibrio hippocampi</name>
    <dbReference type="NCBI Taxonomy" id="654686"/>
    <lineage>
        <taxon>Bacteria</taxon>
        <taxon>Pseudomonadati</taxon>
        <taxon>Pseudomonadota</taxon>
        <taxon>Gammaproteobacteria</taxon>
        <taxon>Vibrionales</taxon>
        <taxon>Vibrionaceae</taxon>
        <taxon>Vibrio</taxon>
    </lineage>
</organism>
<accession>A0ABN8DHQ8</accession>
<dbReference type="InterPro" id="IPR000551">
    <property type="entry name" value="MerR-type_HTH_dom"/>
</dbReference>
<comment type="subunit">
    <text evidence="1">Homodimer.</text>
</comment>
<comment type="caution">
    <text evidence="9">The sequence shown here is derived from an EMBL/GenBank/DDBJ whole genome shotgun (WGS) entry which is preliminary data.</text>
</comment>
<dbReference type="Pfam" id="PF13411">
    <property type="entry name" value="MerR_1"/>
    <property type="match status" value="1"/>
</dbReference>
<dbReference type="PANTHER" id="PTHR30204:SF16">
    <property type="entry name" value="HTH-TYPE TRANSCRIPTIONAL REGULATOR CUER"/>
    <property type="match status" value="1"/>
</dbReference>
<evidence type="ECO:0000256" key="7">
    <source>
        <dbReference type="ARBA" id="ARBA00032335"/>
    </source>
</evidence>
<reference evidence="9" key="1">
    <citation type="submission" date="2021-12" db="EMBL/GenBank/DDBJ databases">
        <authorList>
            <person name="Rodrigo-Torres L."/>
            <person name="Arahal R. D."/>
            <person name="Lucena T."/>
        </authorList>
    </citation>
    <scope>NUCLEOTIDE SEQUENCE</scope>
    <source>
        <strain evidence="9">CECT 8226</strain>
    </source>
</reference>
<keyword evidence="5" id="KW-0010">Activator</keyword>
<keyword evidence="3" id="KW-0186">Copper</keyword>
<evidence type="ECO:0000256" key="3">
    <source>
        <dbReference type="ARBA" id="ARBA00023008"/>
    </source>
</evidence>
<dbReference type="InterPro" id="IPR047057">
    <property type="entry name" value="MerR_fam"/>
</dbReference>
<evidence type="ECO:0000259" key="8">
    <source>
        <dbReference type="PROSITE" id="PS50937"/>
    </source>
</evidence>
<name>A0ABN8DHQ8_9VIBR</name>
<evidence type="ECO:0000313" key="9">
    <source>
        <dbReference type="EMBL" id="CAH0525496.1"/>
    </source>
</evidence>
<dbReference type="InterPro" id="IPR009061">
    <property type="entry name" value="DNA-bd_dom_put_sf"/>
</dbReference>
<sequence>MNIREISKQTNLSAKSIRLYEEKGIISPLQRSESGYREFSQHHINELNLISRAKNAGFSLQECKEFAEMSRNPKRESRVVKLHAKTKLVEVDAKIAELLEMKAQLECWISA</sequence>
<dbReference type="PANTHER" id="PTHR30204">
    <property type="entry name" value="REDOX-CYCLING DRUG-SENSING TRANSCRIPTIONAL ACTIVATOR SOXR"/>
    <property type="match status" value="1"/>
</dbReference>
<dbReference type="Proteomes" id="UP000838160">
    <property type="component" value="Unassembled WGS sequence"/>
</dbReference>
<evidence type="ECO:0000256" key="4">
    <source>
        <dbReference type="ARBA" id="ARBA00023125"/>
    </source>
</evidence>
<evidence type="ECO:0000256" key="1">
    <source>
        <dbReference type="ARBA" id="ARBA00011738"/>
    </source>
</evidence>
<dbReference type="PROSITE" id="PS50937">
    <property type="entry name" value="HTH_MERR_2"/>
    <property type="match status" value="1"/>
</dbReference>
<proteinExistence type="predicted"/>
<evidence type="ECO:0000256" key="6">
    <source>
        <dbReference type="ARBA" id="ARBA00031472"/>
    </source>
</evidence>
<dbReference type="SMART" id="SM00422">
    <property type="entry name" value="HTH_MERR"/>
    <property type="match status" value="1"/>
</dbReference>
<protein>
    <recommendedName>
        <fullName evidence="2">HTH-type transcriptional regulator CueR</fullName>
    </recommendedName>
    <alternativeName>
        <fullName evidence="7">Copper efflux regulator</fullName>
    </alternativeName>
    <alternativeName>
        <fullName evidence="6">Copper export regulator</fullName>
    </alternativeName>
</protein>
<dbReference type="EMBL" id="CAKLCM010000002">
    <property type="protein sequence ID" value="CAH0525496.1"/>
    <property type="molecule type" value="Genomic_DNA"/>
</dbReference>
<keyword evidence="10" id="KW-1185">Reference proteome</keyword>
<dbReference type="RefSeq" id="WP_237484025.1">
    <property type="nucleotide sequence ID" value="NZ_CAKLCM010000002.1"/>
</dbReference>
<keyword evidence="4" id="KW-0238">DNA-binding</keyword>
<gene>
    <name evidence="9" type="primary">cueR_2</name>
    <name evidence="9" type="ORF">VHP8226_01021</name>
</gene>
<dbReference type="SUPFAM" id="SSF46955">
    <property type="entry name" value="Putative DNA-binding domain"/>
    <property type="match status" value="1"/>
</dbReference>